<dbReference type="EMBL" id="CAJNRF010006987">
    <property type="protein sequence ID" value="CAF2087649.1"/>
    <property type="molecule type" value="Genomic_DNA"/>
</dbReference>
<dbReference type="InterPro" id="IPR011042">
    <property type="entry name" value="6-blade_b-propeller_TolB-like"/>
</dbReference>
<organism evidence="5 6">
    <name type="scientific">Rotaria magnacalcarata</name>
    <dbReference type="NCBI Taxonomy" id="392030"/>
    <lineage>
        <taxon>Eukaryota</taxon>
        <taxon>Metazoa</taxon>
        <taxon>Spiralia</taxon>
        <taxon>Gnathifera</taxon>
        <taxon>Rotifera</taxon>
        <taxon>Eurotatoria</taxon>
        <taxon>Bdelloidea</taxon>
        <taxon>Philodinida</taxon>
        <taxon>Philodinidae</taxon>
        <taxon>Rotaria</taxon>
    </lineage>
</organism>
<dbReference type="PROSITE" id="PS50208">
    <property type="entry name" value="CASPASE_P20"/>
    <property type="match status" value="1"/>
</dbReference>
<dbReference type="InterPro" id="IPR011600">
    <property type="entry name" value="Pept_C14_caspase"/>
</dbReference>
<dbReference type="InterPro" id="IPR029030">
    <property type="entry name" value="Caspase-like_dom_sf"/>
</dbReference>
<proteinExistence type="predicted"/>
<feature type="domain" description="Caspase family p20" evidence="4">
    <location>
        <begin position="12"/>
        <end position="140"/>
    </location>
</feature>
<dbReference type="Gene3D" id="2.40.10.500">
    <property type="match status" value="2"/>
</dbReference>
<dbReference type="PANTHER" id="PTHR22576:SF37">
    <property type="entry name" value="MUCOSA-ASSOCIATED LYMPHOID TISSUE LYMPHOMA TRANSLOCATION PROTEIN 1"/>
    <property type="match status" value="1"/>
</dbReference>
<dbReference type="GO" id="GO:0006508">
    <property type="term" value="P:proteolysis"/>
    <property type="evidence" value="ECO:0007669"/>
    <property type="project" value="InterPro"/>
</dbReference>
<name>A0A816SNF5_9BILA</name>
<comment type="caution">
    <text evidence="5">The sequence shown here is derived from an EMBL/GenBank/DDBJ whole genome shotgun (WGS) entry which is preliminary data.</text>
</comment>
<evidence type="ECO:0000256" key="2">
    <source>
        <dbReference type="PROSITE-ProRule" id="PRU00504"/>
    </source>
</evidence>
<sequence length="593" mass="65526">MATLSGSMSKLHRKIALVIGNQSYSKRPLANSVNDANDLADALRIIGFQVTLGADCTHQKMANLIDDFADKIQDQDLVMFYFAGHGFQYKEQNYLLPVDADEKIKRETNIKFNSINAQETLESLSSQTSYVTIFILDCCREYLFDDTSKFRGAKSSGSGLHAMIAPGGTLLQFACAPGSLAADGGGQDRNGLYTKHLLKQISVPNKHVDLIFSSVGAEVYKESKGKQMPYRVSSIMIDDSIYLNAIDADTKRSPSPSSKRTPVPTTPCKPSDEHKPQPTLPKPSYSVNIPANAKWTHNGVTVAGGHGKGDATNQLNRPLGLFVDDDQTVLIADHLNHRVMQWKNGDTTNGQVVAGGKGKGNGLHQLFHPTDVLIDKETDSLIICDCGNRRVVRWSRRSGTTQGEILIDNINCYGLAMDEQRYLYISDYKQHEVRRYELGEKNGTLVAGGNGKGDGLNQLNFPTYLFVDRQQNVYVSEEQNDRVMKWNKGATEGMVAAGGQGGGSALTQLYHPNGLFVDTLDTFYVADCYNYRVMRWTQGDKKQGSLIVGGDRKGEGANQFSFPIGLSFDRHGNLYVADRDNNRVQRFSIEYDL</sequence>
<dbReference type="PANTHER" id="PTHR22576">
    <property type="entry name" value="MUCOSA ASSOCIATED LYMPHOID TISSUE LYMPHOMA TRANSLOCATION PROTEIN 1/PARACASPASE"/>
    <property type="match status" value="1"/>
</dbReference>
<dbReference type="Gene3D" id="2.120.10.30">
    <property type="entry name" value="TolB, C-terminal domain"/>
    <property type="match status" value="1"/>
</dbReference>
<feature type="region of interest" description="Disordered" evidence="3">
    <location>
        <begin position="249"/>
        <end position="288"/>
    </location>
</feature>
<dbReference type="Proteomes" id="UP000663856">
    <property type="component" value="Unassembled WGS sequence"/>
</dbReference>
<protein>
    <recommendedName>
        <fullName evidence="4">Caspase family p20 domain-containing protein</fullName>
    </recommendedName>
</protein>
<dbReference type="InterPro" id="IPR001258">
    <property type="entry name" value="NHL_repeat"/>
</dbReference>
<evidence type="ECO:0000313" key="5">
    <source>
        <dbReference type="EMBL" id="CAF2087649.1"/>
    </source>
</evidence>
<evidence type="ECO:0000256" key="3">
    <source>
        <dbReference type="SAM" id="MobiDB-lite"/>
    </source>
</evidence>
<reference evidence="5" key="1">
    <citation type="submission" date="2021-02" db="EMBL/GenBank/DDBJ databases">
        <authorList>
            <person name="Nowell W R."/>
        </authorList>
    </citation>
    <scope>NUCLEOTIDE SEQUENCE</scope>
</reference>
<dbReference type="Gene3D" id="3.40.50.1460">
    <property type="match status" value="1"/>
</dbReference>
<dbReference type="GO" id="GO:0004197">
    <property type="term" value="F:cysteine-type endopeptidase activity"/>
    <property type="evidence" value="ECO:0007669"/>
    <property type="project" value="InterPro"/>
</dbReference>
<evidence type="ECO:0000259" key="4">
    <source>
        <dbReference type="PROSITE" id="PS50208"/>
    </source>
</evidence>
<gene>
    <name evidence="5" type="ORF">WKI299_LOCUS17543</name>
</gene>
<feature type="compositionally biased region" description="Low complexity" evidence="3">
    <location>
        <begin position="253"/>
        <end position="263"/>
    </location>
</feature>
<dbReference type="SUPFAM" id="SSF52129">
    <property type="entry name" value="Caspase-like"/>
    <property type="match status" value="1"/>
</dbReference>
<dbReference type="CDD" id="cd05819">
    <property type="entry name" value="NHL"/>
    <property type="match status" value="1"/>
</dbReference>
<keyword evidence="1" id="KW-0677">Repeat</keyword>
<dbReference type="SUPFAM" id="SSF63825">
    <property type="entry name" value="YWTD domain"/>
    <property type="match status" value="1"/>
</dbReference>
<dbReference type="InterPro" id="IPR052039">
    <property type="entry name" value="Caspase-related_regulators"/>
</dbReference>
<dbReference type="InterPro" id="IPR001309">
    <property type="entry name" value="Pept_C14_p20"/>
</dbReference>
<accession>A0A816SNF5</accession>
<dbReference type="Pfam" id="PF00656">
    <property type="entry name" value="Peptidase_C14"/>
    <property type="match status" value="1"/>
</dbReference>
<evidence type="ECO:0000256" key="1">
    <source>
        <dbReference type="ARBA" id="ARBA00022737"/>
    </source>
</evidence>
<dbReference type="Pfam" id="PF01436">
    <property type="entry name" value="NHL"/>
    <property type="match status" value="1"/>
</dbReference>
<feature type="repeat" description="NHL" evidence="2">
    <location>
        <begin position="551"/>
        <end position="590"/>
    </location>
</feature>
<dbReference type="AlphaFoldDB" id="A0A816SNF5"/>
<evidence type="ECO:0000313" key="6">
    <source>
        <dbReference type="Proteomes" id="UP000663856"/>
    </source>
</evidence>
<dbReference type="PROSITE" id="PS51125">
    <property type="entry name" value="NHL"/>
    <property type="match status" value="1"/>
</dbReference>